<dbReference type="OrthoDB" id="276744at2759"/>
<name>A0A8K1LQT0_9PASS</name>
<reference evidence="1" key="1">
    <citation type="submission" date="2019-04" db="EMBL/GenBank/DDBJ databases">
        <title>Genome assembly of Zosterops borbonicus 15179.</title>
        <authorList>
            <person name="Leroy T."/>
            <person name="Anselmetti Y."/>
            <person name="Tilak M.-K."/>
            <person name="Nabholz B."/>
        </authorList>
    </citation>
    <scope>NUCLEOTIDE SEQUENCE</scope>
    <source>
        <strain evidence="1">HGM_15179</strain>
        <tissue evidence="1">Muscle</tissue>
    </source>
</reference>
<evidence type="ECO:0000313" key="2">
    <source>
        <dbReference type="Proteomes" id="UP000796761"/>
    </source>
</evidence>
<gene>
    <name evidence="1" type="ORF">HGM15179_004203</name>
</gene>
<dbReference type="EMBL" id="SWJQ01000086">
    <property type="protein sequence ID" value="TRZ22894.1"/>
    <property type="molecule type" value="Genomic_DNA"/>
</dbReference>
<keyword evidence="2" id="KW-1185">Reference proteome</keyword>
<dbReference type="PANTHER" id="PTHR33332">
    <property type="entry name" value="REVERSE TRANSCRIPTASE DOMAIN-CONTAINING PROTEIN"/>
    <property type="match status" value="1"/>
</dbReference>
<accession>A0A8K1LQT0</accession>
<dbReference type="Proteomes" id="UP000796761">
    <property type="component" value="Unassembled WGS sequence"/>
</dbReference>
<comment type="caution">
    <text evidence="1">The sequence shown here is derived from an EMBL/GenBank/DDBJ whole genome shotgun (WGS) entry which is preliminary data.</text>
</comment>
<sequence length="118" mass="13027">MNQLCQVAKKANGILACVSNSVASRTRAGILYLALVRPHLKSCVQFWACQYKEDMEVLEHVQRRATRVVKGLEHSSCDDHGAEMDGLKAVSSAFLAATVTMSAHHDQQKFVNLILKMA</sequence>
<evidence type="ECO:0000313" key="1">
    <source>
        <dbReference type="EMBL" id="TRZ22894.1"/>
    </source>
</evidence>
<protein>
    <submittedName>
        <fullName evidence="1">Uncharacterized protein</fullName>
    </submittedName>
</protein>
<organism evidence="1 2">
    <name type="scientific">Zosterops borbonicus</name>
    <dbReference type="NCBI Taxonomy" id="364589"/>
    <lineage>
        <taxon>Eukaryota</taxon>
        <taxon>Metazoa</taxon>
        <taxon>Chordata</taxon>
        <taxon>Craniata</taxon>
        <taxon>Vertebrata</taxon>
        <taxon>Euteleostomi</taxon>
        <taxon>Archelosauria</taxon>
        <taxon>Archosauria</taxon>
        <taxon>Dinosauria</taxon>
        <taxon>Saurischia</taxon>
        <taxon>Theropoda</taxon>
        <taxon>Coelurosauria</taxon>
        <taxon>Aves</taxon>
        <taxon>Neognathae</taxon>
        <taxon>Neoaves</taxon>
        <taxon>Telluraves</taxon>
        <taxon>Australaves</taxon>
        <taxon>Passeriformes</taxon>
        <taxon>Sylvioidea</taxon>
        <taxon>Zosteropidae</taxon>
        <taxon>Zosterops</taxon>
    </lineage>
</organism>
<proteinExistence type="predicted"/>
<dbReference type="AlphaFoldDB" id="A0A8K1LQT0"/>